<sequence length="136" mass="14795">MAAPPIPPKGNSNSWMRGNGVTDQQIWKSENENLFTTNSQSGACFSDNFMSFFDSSLQAPPLPPRQANGKFQPLIPENNELSLVPPPPGTGQLYRSSADLHTFTRSHSTITTMNAQTKEHNNLFRNVSSSAVASAS</sequence>
<proteinExistence type="predicted"/>
<feature type="compositionally biased region" description="Polar residues" evidence="1">
    <location>
        <begin position="10"/>
        <end position="22"/>
    </location>
</feature>
<gene>
    <name evidence="2" type="ORF">X975_19021</name>
</gene>
<dbReference type="EMBL" id="KK120131">
    <property type="protein sequence ID" value="KFM77591.1"/>
    <property type="molecule type" value="Genomic_DNA"/>
</dbReference>
<dbReference type="OrthoDB" id="10592849at2759"/>
<feature type="region of interest" description="Disordered" evidence="1">
    <location>
        <begin position="60"/>
        <end position="91"/>
    </location>
</feature>
<dbReference type="Proteomes" id="UP000054359">
    <property type="component" value="Unassembled WGS sequence"/>
</dbReference>
<protein>
    <submittedName>
        <fullName evidence="2">Uncharacterized protein</fullName>
    </submittedName>
</protein>
<keyword evidence="3" id="KW-1185">Reference proteome</keyword>
<evidence type="ECO:0000256" key="1">
    <source>
        <dbReference type="SAM" id="MobiDB-lite"/>
    </source>
</evidence>
<dbReference type="AlphaFoldDB" id="A0A087UJQ2"/>
<feature type="region of interest" description="Disordered" evidence="1">
    <location>
        <begin position="1"/>
        <end position="22"/>
    </location>
</feature>
<evidence type="ECO:0000313" key="3">
    <source>
        <dbReference type="Proteomes" id="UP000054359"/>
    </source>
</evidence>
<feature type="non-terminal residue" evidence="2">
    <location>
        <position position="136"/>
    </location>
</feature>
<organism evidence="2 3">
    <name type="scientific">Stegodyphus mimosarum</name>
    <name type="common">African social velvet spider</name>
    <dbReference type="NCBI Taxonomy" id="407821"/>
    <lineage>
        <taxon>Eukaryota</taxon>
        <taxon>Metazoa</taxon>
        <taxon>Ecdysozoa</taxon>
        <taxon>Arthropoda</taxon>
        <taxon>Chelicerata</taxon>
        <taxon>Arachnida</taxon>
        <taxon>Araneae</taxon>
        <taxon>Araneomorphae</taxon>
        <taxon>Entelegynae</taxon>
        <taxon>Eresoidea</taxon>
        <taxon>Eresidae</taxon>
        <taxon>Stegodyphus</taxon>
    </lineage>
</organism>
<accession>A0A087UJQ2</accession>
<evidence type="ECO:0000313" key="2">
    <source>
        <dbReference type="EMBL" id="KFM77591.1"/>
    </source>
</evidence>
<reference evidence="2 3" key="1">
    <citation type="submission" date="2013-11" db="EMBL/GenBank/DDBJ databases">
        <title>Genome sequencing of Stegodyphus mimosarum.</title>
        <authorList>
            <person name="Bechsgaard J."/>
        </authorList>
    </citation>
    <scope>NUCLEOTIDE SEQUENCE [LARGE SCALE GENOMIC DNA]</scope>
</reference>
<name>A0A087UJQ2_STEMI</name>